<accession>A0A0W0FK61</accession>
<sequence length="51" mass="6061">MALARLVLHELEVSQFAIPLVDEVEDEEEYYTSWHWRFEDTSMTRSSVSAR</sequence>
<name>A0A0W0FK61_MONRR</name>
<dbReference type="Proteomes" id="UP000054988">
    <property type="component" value="Unassembled WGS sequence"/>
</dbReference>
<reference evidence="1 2" key="1">
    <citation type="submission" date="2015-12" db="EMBL/GenBank/DDBJ databases">
        <title>Draft genome sequence of Moniliophthora roreri, the causal agent of frosty pod rot of cacao.</title>
        <authorList>
            <person name="Aime M.C."/>
            <person name="Diaz-Valderrama J.R."/>
            <person name="Kijpornyongpan T."/>
            <person name="Phillips-Mora W."/>
        </authorList>
    </citation>
    <scope>NUCLEOTIDE SEQUENCE [LARGE SCALE GENOMIC DNA]</scope>
    <source>
        <strain evidence="1 2">MCA 2952</strain>
    </source>
</reference>
<dbReference type="AlphaFoldDB" id="A0A0W0FK61"/>
<evidence type="ECO:0000313" key="1">
    <source>
        <dbReference type="EMBL" id="KTB36714.1"/>
    </source>
</evidence>
<organism evidence="1 2">
    <name type="scientific">Moniliophthora roreri</name>
    <name type="common">Frosty pod rot fungus</name>
    <name type="synonym">Monilia roreri</name>
    <dbReference type="NCBI Taxonomy" id="221103"/>
    <lineage>
        <taxon>Eukaryota</taxon>
        <taxon>Fungi</taxon>
        <taxon>Dikarya</taxon>
        <taxon>Basidiomycota</taxon>
        <taxon>Agaricomycotina</taxon>
        <taxon>Agaricomycetes</taxon>
        <taxon>Agaricomycetidae</taxon>
        <taxon>Agaricales</taxon>
        <taxon>Marasmiineae</taxon>
        <taxon>Marasmiaceae</taxon>
        <taxon>Moniliophthora</taxon>
    </lineage>
</organism>
<protein>
    <submittedName>
        <fullName evidence="1">Uncharacterized protein</fullName>
    </submittedName>
</protein>
<evidence type="ECO:0000313" key="2">
    <source>
        <dbReference type="Proteomes" id="UP000054988"/>
    </source>
</evidence>
<dbReference type="EMBL" id="LATX01001887">
    <property type="protein sequence ID" value="KTB36714.1"/>
    <property type="molecule type" value="Genomic_DNA"/>
</dbReference>
<gene>
    <name evidence="1" type="ORF">WG66_10715</name>
</gene>
<comment type="caution">
    <text evidence="1">The sequence shown here is derived from an EMBL/GenBank/DDBJ whole genome shotgun (WGS) entry which is preliminary data.</text>
</comment>
<proteinExistence type="predicted"/>